<name>H6L7B8_SAPGL</name>
<evidence type="ECO:0000313" key="2">
    <source>
        <dbReference type="Proteomes" id="UP000007519"/>
    </source>
</evidence>
<organism evidence="1 2">
    <name type="scientific">Saprospira grandis (strain Lewin)</name>
    <dbReference type="NCBI Taxonomy" id="984262"/>
    <lineage>
        <taxon>Bacteria</taxon>
        <taxon>Pseudomonadati</taxon>
        <taxon>Bacteroidota</taxon>
        <taxon>Saprospiria</taxon>
        <taxon>Saprospirales</taxon>
        <taxon>Saprospiraceae</taxon>
        <taxon>Saprospira</taxon>
    </lineage>
</organism>
<sequence length="123" mass="14172">MNESEYRLKKIINGRGYIAEIQCKLLEERVNSKCQIDISFDTSIGLEWQQYLKLGASLIEYHYSFVANKYLKVNISSITAFPIDTTPMMIIYVLIHAVGELIGINPKEIVYLDEQSGNFTFLR</sequence>
<dbReference type="AlphaFoldDB" id="H6L7B8"/>
<gene>
    <name evidence="1" type="ordered locus">SGRA_4075</name>
</gene>
<keyword evidence="2" id="KW-1185">Reference proteome</keyword>
<dbReference type="RefSeq" id="WP_015694372.1">
    <property type="nucleotide sequence ID" value="NC_016940.1"/>
</dbReference>
<protein>
    <submittedName>
        <fullName evidence="1">Uncharacterized protein</fullName>
    </submittedName>
</protein>
<dbReference type="EMBL" id="CP002831">
    <property type="protein sequence ID" value="AFC26790.1"/>
    <property type="molecule type" value="Genomic_DNA"/>
</dbReference>
<dbReference type="HOGENOM" id="CLU_2013669_0_0_10"/>
<dbReference type="KEGG" id="sgn:SGRA_4075"/>
<proteinExistence type="predicted"/>
<reference evidence="1 2" key="1">
    <citation type="journal article" date="2012" name="Stand. Genomic Sci.">
        <title>Complete genome sequencing and analysis of Saprospira grandis str. Lewin, a predatory marine bacterium.</title>
        <authorList>
            <person name="Saw J.H."/>
            <person name="Yuryev A."/>
            <person name="Kanbe M."/>
            <person name="Hou S."/>
            <person name="Young A.G."/>
            <person name="Aizawa S."/>
            <person name="Alam M."/>
        </authorList>
    </citation>
    <scope>NUCLEOTIDE SEQUENCE [LARGE SCALE GENOMIC DNA]</scope>
    <source>
        <strain evidence="1 2">Lewin</strain>
    </source>
</reference>
<accession>H6L7B8</accession>
<dbReference type="Proteomes" id="UP000007519">
    <property type="component" value="Chromosome"/>
</dbReference>
<evidence type="ECO:0000313" key="1">
    <source>
        <dbReference type="EMBL" id="AFC26790.1"/>
    </source>
</evidence>